<organism evidence="2 3">
    <name type="scientific">Conidiobolus coronatus (strain ATCC 28846 / CBS 209.66 / NRRL 28638)</name>
    <name type="common">Delacroixia coronata</name>
    <dbReference type="NCBI Taxonomy" id="796925"/>
    <lineage>
        <taxon>Eukaryota</taxon>
        <taxon>Fungi</taxon>
        <taxon>Fungi incertae sedis</taxon>
        <taxon>Zoopagomycota</taxon>
        <taxon>Entomophthoromycotina</taxon>
        <taxon>Entomophthoromycetes</taxon>
        <taxon>Entomophthorales</taxon>
        <taxon>Ancylistaceae</taxon>
        <taxon>Conidiobolus</taxon>
    </lineage>
</organism>
<keyword evidence="3" id="KW-1185">Reference proteome</keyword>
<evidence type="ECO:0000256" key="1">
    <source>
        <dbReference type="SAM" id="SignalP"/>
    </source>
</evidence>
<evidence type="ECO:0000313" key="3">
    <source>
        <dbReference type="Proteomes" id="UP000070444"/>
    </source>
</evidence>
<sequence length="88" mass="9965">MLSVFHIITCLFAFQLVTGIPSESSKTNLEDCERECDNDFANCKLEKSKCNQVKSKCYTACDCDDKNQLELIFAFKCNLDGTAKDENH</sequence>
<accession>A0A137NRZ9</accession>
<dbReference type="AlphaFoldDB" id="A0A137NRZ9"/>
<evidence type="ECO:0000313" key="2">
    <source>
        <dbReference type="EMBL" id="KXN65460.1"/>
    </source>
</evidence>
<proteinExistence type="predicted"/>
<keyword evidence="1" id="KW-0732">Signal</keyword>
<dbReference type="EMBL" id="KQ964876">
    <property type="protein sequence ID" value="KXN65460.1"/>
    <property type="molecule type" value="Genomic_DNA"/>
</dbReference>
<protein>
    <recommendedName>
        <fullName evidence="4">Extracellular membrane protein CFEM domain-containing protein</fullName>
    </recommendedName>
</protein>
<gene>
    <name evidence="2" type="ORF">CONCODRAFT_12939</name>
</gene>
<dbReference type="Proteomes" id="UP000070444">
    <property type="component" value="Unassembled WGS sequence"/>
</dbReference>
<feature type="chain" id="PRO_5007294037" description="Extracellular membrane protein CFEM domain-containing protein" evidence="1">
    <location>
        <begin position="20"/>
        <end position="88"/>
    </location>
</feature>
<feature type="signal peptide" evidence="1">
    <location>
        <begin position="1"/>
        <end position="19"/>
    </location>
</feature>
<name>A0A137NRZ9_CONC2</name>
<evidence type="ECO:0008006" key="4">
    <source>
        <dbReference type="Google" id="ProtNLM"/>
    </source>
</evidence>
<reference evidence="2 3" key="1">
    <citation type="journal article" date="2015" name="Genome Biol. Evol.">
        <title>Phylogenomic analyses indicate that early fungi evolved digesting cell walls of algal ancestors of land plants.</title>
        <authorList>
            <person name="Chang Y."/>
            <person name="Wang S."/>
            <person name="Sekimoto S."/>
            <person name="Aerts A.L."/>
            <person name="Choi C."/>
            <person name="Clum A."/>
            <person name="LaButti K.M."/>
            <person name="Lindquist E.A."/>
            <person name="Yee Ngan C."/>
            <person name="Ohm R.A."/>
            <person name="Salamov A.A."/>
            <person name="Grigoriev I.V."/>
            <person name="Spatafora J.W."/>
            <person name="Berbee M.L."/>
        </authorList>
    </citation>
    <scope>NUCLEOTIDE SEQUENCE [LARGE SCALE GENOMIC DNA]</scope>
    <source>
        <strain evidence="2 3">NRRL 28638</strain>
    </source>
</reference>